<dbReference type="Pfam" id="PF19112">
    <property type="entry name" value="VanA_C"/>
    <property type="match status" value="1"/>
</dbReference>
<accession>A0A1Z4LIJ3</accession>
<dbReference type="GO" id="GO:0051537">
    <property type="term" value="F:2 iron, 2 sulfur cluster binding"/>
    <property type="evidence" value="ECO:0007669"/>
    <property type="project" value="UniProtKB-KW"/>
</dbReference>
<reference evidence="7 8" key="1">
    <citation type="submission" date="2017-06" db="EMBL/GenBank/DDBJ databases">
        <title>Genome sequencing of cyanobaciteial culture collection at National Institute for Environmental Studies (NIES).</title>
        <authorList>
            <person name="Hirose Y."/>
            <person name="Shimura Y."/>
            <person name="Fujisawa T."/>
            <person name="Nakamura Y."/>
            <person name="Kawachi M."/>
        </authorList>
    </citation>
    <scope>NUCLEOTIDE SEQUENCE [LARGE SCALE GENOMIC DNA]</scope>
    <source>
        <strain evidence="7 8">NIES-267</strain>
    </source>
</reference>
<dbReference type="InterPro" id="IPR017941">
    <property type="entry name" value="Rieske_2Fe-2S"/>
</dbReference>
<dbReference type="Gene3D" id="2.102.10.10">
    <property type="entry name" value="Rieske [2Fe-2S] iron-sulphur domain"/>
    <property type="match status" value="1"/>
</dbReference>
<sequence>MKFEDFWYVAAFSNQLQPNKVISRKILGEWLAIFRGFDGKPVALQDRCVHRNSRLSKGKVCQGNIQCPYHGWEYDNTGKVVTVPSEGDNFCQSKMRKAQSYQTLEQDGYVYVRLSSNPFEDFTPFKMPFYQQPGWETVKVINRFQNNVTNCAENFIDIPHTASVHPGIFRKSTQQQLEMTVERQNGSVFAEYRNETTNLGWFTKFLNQNGDKIRHIDSFHMPNVTSVEYDISSNRRLFITSQCIPETEDSTLVYTYVTYNYGIWNKLAKPLVHWTTQHIIQQDIEALKFQWEVIEKYGTHFANTPADTIHVFVESIRNQILAGKDPRTLPDKSVEVKFWV</sequence>
<dbReference type="SUPFAM" id="SSF55961">
    <property type="entry name" value="Bet v1-like"/>
    <property type="match status" value="1"/>
</dbReference>
<evidence type="ECO:0000256" key="5">
    <source>
        <dbReference type="ARBA" id="ARBA00023014"/>
    </source>
</evidence>
<dbReference type="AlphaFoldDB" id="A0A1Z4LIJ3"/>
<dbReference type="Pfam" id="PF00355">
    <property type="entry name" value="Rieske"/>
    <property type="match status" value="1"/>
</dbReference>
<keyword evidence="2" id="KW-0479">Metal-binding</keyword>
<keyword evidence="8" id="KW-1185">Reference proteome</keyword>
<dbReference type="Gene3D" id="3.90.380.10">
    <property type="entry name" value="Naphthalene 1,2-dioxygenase Alpha Subunit, Chain A, domain 1"/>
    <property type="match status" value="1"/>
</dbReference>
<evidence type="ECO:0000313" key="8">
    <source>
        <dbReference type="Proteomes" id="UP000218418"/>
    </source>
</evidence>
<protein>
    <submittedName>
        <fullName evidence="7">Rieske [2Fe-2S] domain-containing protein</fullName>
    </submittedName>
</protein>
<dbReference type="PANTHER" id="PTHR21266">
    <property type="entry name" value="IRON-SULFUR DOMAIN CONTAINING PROTEIN"/>
    <property type="match status" value="1"/>
</dbReference>
<evidence type="ECO:0000256" key="1">
    <source>
        <dbReference type="ARBA" id="ARBA00022714"/>
    </source>
</evidence>
<dbReference type="GO" id="GO:0016705">
    <property type="term" value="F:oxidoreductase activity, acting on paired donors, with incorporation or reduction of molecular oxygen"/>
    <property type="evidence" value="ECO:0007669"/>
    <property type="project" value="UniProtKB-ARBA"/>
</dbReference>
<keyword evidence="5" id="KW-0411">Iron-sulfur</keyword>
<evidence type="ECO:0000313" key="7">
    <source>
        <dbReference type="EMBL" id="BAY81060.1"/>
    </source>
</evidence>
<proteinExistence type="predicted"/>
<feature type="domain" description="Rieske" evidence="6">
    <location>
        <begin position="7"/>
        <end position="112"/>
    </location>
</feature>
<dbReference type="PROSITE" id="PS51296">
    <property type="entry name" value="RIESKE"/>
    <property type="match status" value="1"/>
</dbReference>
<dbReference type="CDD" id="cd03469">
    <property type="entry name" value="Rieske_RO_Alpha_N"/>
    <property type="match status" value="1"/>
</dbReference>
<keyword evidence="1" id="KW-0001">2Fe-2S</keyword>
<dbReference type="GO" id="GO:0046872">
    <property type="term" value="F:metal ion binding"/>
    <property type="evidence" value="ECO:0007669"/>
    <property type="project" value="UniProtKB-KW"/>
</dbReference>
<gene>
    <name evidence="7" type="ORF">NIES267_05250</name>
</gene>
<evidence type="ECO:0000256" key="4">
    <source>
        <dbReference type="ARBA" id="ARBA00023004"/>
    </source>
</evidence>
<dbReference type="Proteomes" id="UP000218418">
    <property type="component" value="Chromosome"/>
</dbReference>
<keyword evidence="4" id="KW-0408">Iron</keyword>
<dbReference type="InterPro" id="IPR044043">
    <property type="entry name" value="VanA_C_cat"/>
</dbReference>
<organism evidence="7 8">
    <name type="scientific">Calothrix parasitica NIES-267</name>
    <dbReference type="NCBI Taxonomy" id="1973488"/>
    <lineage>
        <taxon>Bacteria</taxon>
        <taxon>Bacillati</taxon>
        <taxon>Cyanobacteriota</taxon>
        <taxon>Cyanophyceae</taxon>
        <taxon>Nostocales</taxon>
        <taxon>Calotrichaceae</taxon>
        <taxon>Calothrix</taxon>
    </lineage>
</organism>
<dbReference type="SUPFAM" id="SSF50022">
    <property type="entry name" value="ISP domain"/>
    <property type="match status" value="1"/>
</dbReference>
<dbReference type="OrthoDB" id="477744at2"/>
<dbReference type="InterPro" id="IPR036922">
    <property type="entry name" value="Rieske_2Fe-2S_sf"/>
</dbReference>
<dbReference type="InterPro" id="IPR050584">
    <property type="entry name" value="Cholesterol_7-desaturase"/>
</dbReference>
<dbReference type="GO" id="GO:0004497">
    <property type="term" value="F:monooxygenase activity"/>
    <property type="evidence" value="ECO:0007669"/>
    <property type="project" value="UniProtKB-ARBA"/>
</dbReference>
<evidence type="ECO:0000256" key="3">
    <source>
        <dbReference type="ARBA" id="ARBA00023002"/>
    </source>
</evidence>
<keyword evidence="3" id="KW-0560">Oxidoreductase</keyword>
<evidence type="ECO:0000259" key="6">
    <source>
        <dbReference type="PROSITE" id="PS51296"/>
    </source>
</evidence>
<dbReference type="PANTHER" id="PTHR21266:SF60">
    <property type="entry name" value="3-KETOSTEROID-9-ALPHA-MONOOXYGENASE, OXYGENASE COMPONENT"/>
    <property type="match status" value="1"/>
</dbReference>
<name>A0A1Z4LIJ3_9CYAN</name>
<dbReference type="EMBL" id="AP018227">
    <property type="protein sequence ID" value="BAY81060.1"/>
    <property type="molecule type" value="Genomic_DNA"/>
</dbReference>
<evidence type="ECO:0000256" key="2">
    <source>
        <dbReference type="ARBA" id="ARBA00022723"/>
    </source>
</evidence>